<feature type="compositionally biased region" description="Polar residues" evidence="8">
    <location>
        <begin position="349"/>
        <end position="364"/>
    </location>
</feature>
<dbReference type="Gene3D" id="3.30.160.60">
    <property type="entry name" value="Classic Zinc Finger"/>
    <property type="match status" value="1"/>
</dbReference>
<feature type="compositionally biased region" description="Polar residues" evidence="8">
    <location>
        <begin position="452"/>
        <end position="496"/>
    </location>
</feature>
<dbReference type="GO" id="GO:0000981">
    <property type="term" value="F:DNA-binding transcription factor activity, RNA polymerase II-specific"/>
    <property type="evidence" value="ECO:0007669"/>
    <property type="project" value="InterPro"/>
</dbReference>
<dbReference type="SMART" id="SM00355">
    <property type="entry name" value="ZnF_C2H2"/>
    <property type="match status" value="2"/>
</dbReference>
<feature type="region of interest" description="Disordered" evidence="8">
    <location>
        <begin position="230"/>
        <end position="368"/>
    </location>
</feature>
<keyword evidence="3" id="KW-0677">Repeat</keyword>
<feature type="compositionally biased region" description="Polar residues" evidence="8">
    <location>
        <begin position="57"/>
        <end position="70"/>
    </location>
</feature>
<evidence type="ECO:0000256" key="7">
    <source>
        <dbReference type="PROSITE-ProRule" id="PRU00042"/>
    </source>
</evidence>
<dbReference type="PROSITE" id="PS50157">
    <property type="entry name" value="ZINC_FINGER_C2H2_2"/>
    <property type="match status" value="1"/>
</dbReference>
<dbReference type="GO" id="GO:0006351">
    <property type="term" value="P:DNA-templated transcription"/>
    <property type="evidence" value="ECO:0007669"/>
    <property type="project" value="InterPro"/>
</dbReference>
<dbReference type="OrthoDB" id="6077919at2759"/>
<accession>A0A420YNF0</accession>
<evidence type="ECO:0000256" key="1">
    <source>
        <dbReference type="ARBA" id="ARBA00004123"/>
    </source>
</evidence>
<organism evidence="10 11">
    <name type="scientific">Coniochaeta pulveracea</name>
    <dbReference type="NCBI Taxonomy" id="177199"/>
    <lineage>
        <taxon>Eukaryota</taxon>
        <taxon>Fungi</taxon>
        <taxon>Dikarya</taxon>
        <taxon>Ascomycota</taxon>
        <taxon>Pezizomycotina</taxon>
        <taxon>Sordariomycetes</taxon>
        <taxon>Sordariomycetidae</taxon>
        <taxon>Coniochaetales</taxon>
        <taxon>Coniochaetaceae</taxon>
        <taxon>Coniochaeta</taxon>
    </lineage>
</organism>
<dbReference type="SUPFAM" id="SSF57667">
    <property type="entry name" value="beta-beta-alpha zinc fingers"/>
    <property type="match status" value="1"/>
</dbReference>
<feature type="compositionally biased region" description="Polar residues" evidence="8">
    <location>
        <begin position="301"/>
        <end position="330"/>
    </location>
</feature>
<evidence type="ECO:0000259" key="9">
    <source>
        <dbReference type="PROSITE" id="PS50157"/>
    </source>
</evidence>
<dbReference type="GO" id="GO:0005634">
    <property type="term" value="C:nucleus"/>
    <property type="evidence" value="ECO:0007669"/>
    <property type="project" value="UniProtKB-SubCell"/>
</dbReference>
<feature type="region of interest" description="Disordered" evidence="8">
    <location>
        <begin position="869"/>
        <end position="889"/>
    </location>
</feature>
<dbReference type="InterPro" id="IPR007219">
    <property type="entry name" value="XnlR_reg_dom"/>
</dbReference>
<feature type="compositionally biased region" description="Low complexity" evidence="8">
    <location>
        <begin position="121"/>
        <end position="147"/>
    </location>
</feature>
<dbReference type="InterPro" id="IPR051059">
    <property type="entry name" value="VerF-like"/>
</dbReference>
<protein>
    <recommendedName>
        <fullName evidence="9">C2H2-type domain-containing protein</fullName>
    </recommendedName>
</protein>
<feature type="region of interest" description="Disordered" evidence="8">
    <location>
        <begin position="408"/>
        <end position="496"/>
    </location>
</feature>
<keyword evidence="5" id="KW-0862">Zinc</keyword>
<keyword evidence="4 7" id="KW-0863">Zinc-finger</keyword>
<dbReference type="EMBL" id="QVQW01000001">
    <property type="protein sequence ID" value="RKU49388.1"/>
    <property type="molecule type" value="Genomic_DNA"/>
</dbReference>
<evidence type="ECO:0000256" key="4">
    <source>
        <dbReference type="ARBA" id="ARBA00022771"/>
    </source>
</evidence>
<proteinExistence type="predicted"/>
<feature type="compositionally biased region" description="Pro residues" evidence="8">
    <location>
        <begin position="148"/>
        <end position="157"/>
    </location>
</feature>
<dbReference type="InterPro" id="IPR013087">
    <property type="entry name" value="Znf_C2H2_type"/>
</dbReference>
<dbReference type="Pfam" id="PF04082">
    <property type="entry name" value="Fungal_trans"/>
    <property type="match status" value="1"/>
</dbReference>
<keyword evidence="6" id="KW-0539">Nucleus</keyword>
<keyword evidence="11" id="KW-1185">Reference proteome</keyword>
<sequence length="1142" mass="123233">MADLRFIMDVDDDQPGSPPSRQGRDREPYSNASSSVIPAALGARIPSQTYGGHVSNPAPQSQVAGSSRNPVKSIGPTPANLPAPSSSGTGTSRTPNRATTSRRQSSSRRQSTASNDSMDQAGYGSAASSSSRGGGVHSSNSPLRPLSGPTPPDPPTRYTPITGRISRAKKGVAVHTCEICIPSKTFTRAEHLRRHQLSHGTRGYPCSHPDCARAFHRPDLLLRHQVKYGHEDNQPEGKSQGYHGSESQRQYPVSETPTVPPDLTSQTTSPSVLFPAPGLSVMNNESAPPSATPSTPTPTAQYQETPSQVDTNNSPHSLRSFSGFGQSTMGHASASRPHYSPHHAYTIPRSASNPPVTAPSTSPGFSGYTAGPHPGINVIDVFRQPRRSPPSVFATQGVPLPSLSIPDNSPIPDLCHPGTDASPWTSSASDSTFSTPASANARNPRFWLGQHLSPTSTDWSPNNHLSPFPNPTSSRYTYNASQENSETISAPGSALSSTTFTPTQFVAGTGQSRELDHLVDVPMTGFESPIDIGNQGPASLAPRSNHQQGQLAGPHFATTVPLQGAGTLVTPIMSLPTRLSPLETLGHQKGLYEDSQDHNQWNVDFNVLGGIGGGFGDIDAESGNDAGILTGLDLPMTGSGYDIPAVVAPIMQVPRTTLAAVPGYIEIYWKHFHPLYPIVHRSTFEGLADQTVLAHAMAAVATQYLHTVEDRVQGDQLQEHASRALQESERNAQWSAQTNLQQMQAVLLCELYTRFRGRKAVTKPSTMFQALYSRSQVFSPANCVYGRPAHPKDDPAHMERKWRAWIDAETKRRLLTACFVINVQTSTYQQQKRVKDGAAVASAIRLTGQSAKLWEASSAAHWASVLASDPEAANPASPPSPDGLTPEDIRTLPPFDQAAILAMELLRLRHPSSPTHGTTDAMDTDTNPKAFSSLSTPSRIHDLFDTSPTAATYLALHHTPLHDLLAVSGETFLFTHKVLPASSFLEHRRRLQVWATEPRSGAAQATIHAARAILLFLERKGKSATAAPWMEDISDYWAMYVCALIIWAFGHYRVHQAGHEGVGGEPGREEISEEATLGWLRTVSSMMTGQVVNVRGRREAGGVVGMIRRHLEGDCLGGRSRLYADAVRVLKKLEDGAEWNWF</sequence>
<dbReference type="CDD" id="cd12148">
    <property type="entry name" value="fungal_TF_MHR"/>
    <property type="match status" value="1"/>
</dbReference>
<feature type="compositionally biased region" description="Low complexity" evidence="8">
    <location>
        <begin position="286"/>
        <end position="300"/>
    </location>
</feature>
<evidence type="ECO:0000256" key="6">
    <source>
        <dbReference type="ARBA" id="ARBA00023242"/>
    </source>
</evidence>
<gene>
    <name evidence="10" type="ORF">DL546_004634</name>
</gene>
<dbReference type="STRING" id="177199.A0A420YNF0"/>
<dbReference type="PROSITE" id="PS00028">
    <property type="entry name" value="ZINC_FINGER_C2H2_1"/>
    <property type="match status" value="1"/>
</dbReference>
<evidence type="ECO:0000256" key="3">
    <source>
        <dbReference type="ARBA" id="ARBA00022737"/>
    </source>
</evidence>
<comment type="caution">
    <text evidence="10">The sequence shown here is derived from an EMBL/GenBank/DDBJ whole genome shotgun (WGS) entry which is preliminary data.</text>
</comment>
<dbReference type="GO" id="GO:0000785">
    <property type="term" value="C:chromatin"/>
    <property type="evidence" value="ECO:0007669"/>
    <property type="project" value="TreeGrafter"/>
</dbReference>
<name>A0A420YNF0_9PEZI</name>
<feature type="compositionally biased region" description="Low complexity" evidence="8">
    <location>
        <begin position="85"/>
        <end position="114"/>
    </location>
</feature>
<feature type="region of interest" description="Disordered" evidence="8">
    <location>
        <begin position="1"/>
        <end position="161"/>
    </location>
</feature>
<feature type="compositionally biased region" description="Polar residues" evidence="8">
    <location>
        <begin position="245"/>
        <end position="271"/>
    </location>
</feature>
<evidence type="ECO:0000256" key="5">
    <source>
        <dbReference type="ARBA" id="ARBA00022833"/>
    </source>
</evidence>
<reference evidence="10 11" key="1">
    <citation type="submission" date="2018-08" db="EMBL/GenBank/DDBJ databases">
        <title>Draft genome of the lignicolous fungus Coniochaeta pulveracea.</title>
        <authorList>
            <person name="Borstlap C.J."/>
            <person name="De Witt R.N."/>
            <person name="Botha A."/>
            <person name="Volschenk H."/>
        </authorList>
    </citation>
    <scope>NUCLEOTIDE SEQUENCE [LARGE SCALE GENOMIC DNA]</scope>
    <source>
        <strain evidence="10 11">CAB683</strain>
    </source>
</reference>
<evidence type="ECO:0000313" key="10">
    <source>
        <dbReference type="EMBL" id="RKU49388.1"/>
    </source>
</evidence>
<keyword evidence="2" id="KW-0479">Metal-binding</keyword>
<dbReference type="PANTHER" id="PTHR40626:SF30">
    <property type="entry name" value="FINGER DOMAIN PROTEIN, PUTATIVE (AFU_ORTHOLOGUE AFUA_4G13600)-RELATED"/>
    <property type="match status" value="1"/>
</dbReference>
<dbReference type="Proteomes" id="UP000275385">
    <property type="component" value="Unassembled WGS sequence"/>
</dbReference>
<comment type="subcellular location">
    <subcellularLocation>
        <location evidence="1">Nucleus</location>
    </subcellularLocation>
</comment>
<dbReference type="GO" id="GO:0000978">
    <property type="term" value="F:RNA polymerase II cis-regulatory region sequence-specific DNA binding"/>
    <property type="evidence" value="ECO:0007669"/>
    <property type="project" value="InterPro"/>
</dbReference>
<dbReference type="PANTHER" id="PTHR40626">
    <property type="entry name" value="MIP31509P"/>
    <property type="match status" value="1"/>
</dbReference>
<feature type="domain" description="C2H2-type" evidence="9">
    <location>
        <begin position="204"/>
        <end position="235"/>
    </location>
</feature>
<evidence type="ECO:0000256" key="2">
    <source>
        <dbReference type="ARBA" id="ARBA00022723"/>
    </source>
</evidence>
<feature type="compositionally biased region" description="Polar residues" evidence="8">
    <location>
        <begin position="422"/>
        <end position="441"/>
    </location>
</feature>
<dbReference type="AlphaFoldDB" id="A0A420YNF0"/>
<evidence type="ECO:0000313" key="11">
    <source>
        <dbReference type="Proteomes" id="UP000275385"/>
    </source>
</evidence>
<dbReference type="GO" id="GO:0008270">
    <property type="term" value="F:zinc ion binding"/>
    <property type="evidence" value="ECO:0007669"/>
    <property type="project" value="UniProtKB-KW"/>
</dbReference>
<evidence type="ECO:0000256" key="8">
    <source>
        <dbReference type="SAM" id="MobiDB-lite"/>
    </source>
</evidence>
<dbReference type="InterPro" id="IPR036236">
    <property type="entry name" value="Znf_C2H2_sf"/>
</dbReference>